<keyword evidence="2" id="KW-1185">Reference proteome</keyword>
<dbReference type="KEGG" id="mis:MICPUN_62082"/>
<dbReference type="AlphaFoldDB" id="C1FHH2"/>
<evidence type="ECO:0000313" key="1">
    <source>
        <dbReference type="EMBL" id="ACO69819.1"/>
    </source>
</evidence>
<dbReference type="InParanoid" id="C1FHH2"/>
<dbReference type="Proteomes" id="UP000002009">
    <property type="component" value="Chromosome 10"/>
</dbReference>
<evidence type="ECO:0000313" key="2">
    <source>
        <dbReference type="Proteomes" id="UP000002009"/>
    </source>
</evidence>
<gene>
    <name evidence="1" type="ORF">MICPUN_62082</name>
</gene>
<organism evidence="1 2">
    <name type="scientific">Micromonas commoda (strain RCC299 / NOUM17 / CCMP2709)</name>
    <name type="common">Picoplanktonic green alga</name>
    <dbReference type="NCBI Taxonomy" id="296587"/>
    <lineage>
        <taxon>Eukaryota</taxon>
        <taxon>Viridiplantae</taxon>
        <taxon>Chlorophyta</taxon>
        <taxon>Mamiellophyceae</taxon>
        <taxon>Mamiellales</taxon>
        <taxon>Mamiellaceae</taxon>
        <taxon>Micromonas</taxon>
    </lineage>
</organism>
<dbReference type="RefSeq" id="XP_002508561.1">
    <property type="nucleotide sequence ID" value="XM_002508515.1"/>
</dbReference>
<sequence length="128" mass="13474">MITPAQGFLLSTAGNAAMCVGLPRKQVTDIYLNGTQIQDNSEADAGWRFFGLAGGAACAAVYLADKTVTNADDRKILNGAIAANAIGNAALFVQHKFMDHVKPELRWLNLGMQAGVAGLAVKALLDKK</sequence>
<accession>C1FHH2</accession>
<name>C1FHH2_MICCC</name>
<protein>
    <submittedName>
        <fullName evidence="1">Uncharacterized protein</fullName>
    </submittedName>
</protein>
<proteinExistence type="predicted"/>
<dbReference type="GeneID" id="8247120"/>
<dbReference type="EMBL" id="CP001576">
    <property type="protein sequence ID" value="ACO69819.1"/>
    <property type="molecule type" value="Genomic_DNA"/>
</dbReference>
<reference evidence="1 2" key="1">
    <citation type="journal article" date="2009" name="Science">
        <title>Green evolution and dynamic adaptations revealed by genomes of the marine picoeukaryotes Micromonas.</title>
        <authorList>
            <person name="Worden A.Z."/>
            <person name="Lee J.H."/>
            <person name="Mock T."/>
            <person name="Rouze P."/>
            <person name="Simmons M.P."/>
            <person name="Aerts A.L."/>
            <person name="Allen A.E."/>
            <person name="Cuvelier M.L."/>
            <person name="Derelle E."/>
            <person name="Everett M.V."/>
            <person name="Foulon E."/>
            <person name="Grimwood J."/>
            <person name="Gundlach H."/>
            <person name="Henrissat B."/>
            <person name="Napoli C."/>
            <person name="McDonald S.M."/>
            <person name="Parker M.S."/>
            <person name="Rombauts S."/>
            <person name="Salamov A."/>
            <person name="Von Dassow P."/>
            <person name="Badger J.H."/>
            <person name="Coutinho P.M."/>
            <person name="Demir E."/>
            <person name="Dubchak I."/>
            <person name="Gentemann C."/>
            <person name="Eikrem W."/>
            <person name="Gready J.E."/>
            <person name="John U."/>
            <person name="Lanier W."/>
            <person name="Lindquist E.A."/>
            <person name="Lucas S."/>
            <person name="Mayer K.F."/>
            <person name="Moreau H."/>
            <person name="Not F."/>
            <person name="Otillar R."/>
            <person name="Panaud O."/>
            <person name="Pangilinan J."/>
            <person name="Paulsen I."/>
            <person name="Piegu B."/>
            <person name="Poliakov A."/>
            <person name="Robbens S."/>
            <person name="Schmutz J."/>
            <person name="Toulza E."/>
            <person name="Wyss T."/>
            <person name="Zelensky A."/>
            <person name="Zhou K."/>
            <person name="Armbrust E.V."/>
            <person name="Bhattacharya D."/>
            <person name="Goodenough U.W."/>
            <person name="Van de Peer Y."/>
            <person name="Grigoriev I.V."/>
        </authorList>
    </citation>
    <scope>NUCLEOTIDE SEQUENCE [LARGE SCALE GENOMIC DNA]</scope>
    <source>
        <strain evidence="2">RCC299 / NOUM17</strain>
    </source>
</reference>